<evidence type="ECO:0000313" key="2">
    <source>
        <dbReference type="EMBL" id="BAM19956.1"/>
    </source>
</evidence>
<organism evidence="2">
    <name type="scientific">Papilio xuthus</name>
    <name type="common">Asian swallowtail butterfly</name>
    <dbReference type="NCBI Taxonomy" id="66420"/>
    <lineage>
        <taxon>Eukaryota</taxon>
        <taxon>Metazoa</taxon>
        <taxon>Ecdysozoa</taxon>
        <taxon>Arthropoda</taxon>
        <taxon>Hexapoda</taxon>
        <taxon>Insecta</taxon>
        <taxon>Pterygota</taxon>
        <taxon>Neoptera</taxon>
        <taxon>Endopterygota</taxon>
        <taxon>Lepidoptera</taxon>
        <taxon>Glossata</taxon>
        <taxon>Ditrysia</taxon>
        <taxon>Papilionoidea</taxon>
        <taxon>Papilionidae</taxon>
        <taxon>Papilioninae</taxon>
        <taxon>Papilio</taxon>
    </lineage>
</organism>
<dbReference type="EMBL" id="AK403815">
    <property type="protein sequence ID" value="BAM19956.1"/>
    <property type="molecule type" value="mRNA"/>
</dbReference>
<reference evidence="2" key="1">
    <citation type="journal article" date="2012" name="BMC Biol.">
        <title>Comprehensive microarray-based analysis for stage-specific larval camouflage pattern-associated genes in the swallowtail butterfly, Papilio xuthus.</title>
        <authorList>
            <person name="Futahashi R."/>
            <person name="Shirataki H."/>
            <person name="Narita T."/>
            <person name="Mita K."/>
            <person name="Fujiwara H."/>
        </authorList>
    </citation>
    <scope>NUCLEOTIDE SEQUENCE</scope>
    <source>
        <tissue evidence="2">Epidermis</tissue>
    </source>
</reference>
<dbReference type="AlphaFoldDB" id="I4DPW6"/>
<sequence>MPPSPSPVTEPKVPTTSPKPTDGPEVITYPPLNQDGGFFGFLKRLVEFKYRLGLSILQTTSESLNRYLRSMEETVKNAANGSHR</sequence>
<proteinExistence type="evidence at transcript level"/>
<feature type="region of interest" description="Disordered" evidence="1">
    <location>
        <begin position="1"/>
        <end position="25"/>
    </location>
</feature>
<accession>I4DPW6</accession>
<protein>
    <submittedName>
        <fullName evidence="2">Uncharacterized protein</fullName>
    </submittedName>
</protein>
<name>I4DPW6_PAPXU</name>
<evidence type="ECO:0000256" key="1">
    <source>
        <dbReference type="SAM" id="MobiDB-lite"/>
    </source>
</evidence>